<dbReference type="PIRSF" id="PIRSF018169">
    <property type="entry name" value="PAF_acetylhydrolase"/>
    <property type="match status" value="1"/>
</dbReference>
<dbReference type="AlphaFoldDB" id="A0A9Q8P2H9"/>
<name>A0A9Q8P2H9_PASFU</name>
<keyword evidence="2 4" id="KW-0442">Lipid degradation</keyword>
<dbReference type="GeneID" id="71981606"/>
<protein>
    <recommendedName>
        <fullName evidence="4">Putative phospholipase</fullName>
        <ecNumber evidence="4">3.1.1.47</ecNumber>
    </recommendedName>
</protein>
<dbReference type="Proteomes" id="UP000756132">
    <property type="component" value="Chromosome 1"/>
</dbReference>
<keyword evidence="6" id="KW-0812">Transmembrane</keyword>
<feature type="active site" description="Charge relay system" evidence="5">
    <location>
        <position position="408"/>
    </location>
</feature>
<reference evidence="7" key="1">
    <citation type="submission" date="2021-12" db="EMBL/GenBank/DDBJ databases">
        <authorList>
            <person name="Zaccaron A."/>
            <person name="Stergiopoulos I."/>
        </authorList>
    </citation>
    <scope>NUCLEOTIDE SEQUENCE</scope>
    <source>
        <strain evidence="7">Race5_Kim</strain>
    </source>
</reference>
<feature type="transmembrane region" description="Helical" evidence="6">
    <location>
        <begin position="19"/>
        <end position="40"/>
    </location>
</feature>
<dbReference type="GO" id="GO:0003847">
    <property type="term" value="F:1-alkyl-2-acetylglycerophosphocholine esterase activity"/>
    <property type="evidence" value="ECO:0007669"/>
    <property type="project" value="UniProtKB-UniRule"/>
</dbReference>
<accession>A0A9Q8P2H9</accession>
<dbReference type="OrthoDB" id="2363873at2759"/>
<dbReference type="Pfam" id="PF03403">
    <property type="entry name" value="PAF-AH_p_II"/>
    <property type="match status" value="1"/>
</dbReference>
<keyword evidence="1 4" id="KW-0378">Hydrolase</keyword>
<dbReference type="Gene3D" id="3.40.50.1820">
    <property type="entry name" value="alpha/beta hydrolase"/>
    <property type="match status" value="1"/>
</dbReference>
<proteinExistence type="inferred from homology"/>
<evidence type="ECO:0000256" key="6">
    <source>
        <dbReference type="SAM" id="Phobius"/>
    </source>
</evidence>
<gene>
    <name evidence="7" type="ORF">CLAFUR5_01728</name>
</gene>
<dbReference type="InterPro" id="IPR016715">
    <property type="entry name" value="PAF_acetylhydro_eukaryote"/>
</dbReference>
<evidence type="ECO:0000256" key="4">
    <source>
        <dbReference type="PIRNR" id="PIRNR018169"/>
    </source>
</evidence>
<comment type="catalytic activity">
    <reaction evidence="4">
        <text>a 1-O-alkyl-2-acetyl-sn-glycero-3-phosphocholine + H2O = a 1-O-alkyl-sn-glycero-3-phosphocholine + acetate + H(+)</text>
        <dbReference type="Rhea" id="RHEA:17777"/>
        <dbReference type="ChEBI" id="CHEBI:15377"/>
        <dbReference type="ChEBI" id="CHEBI:15378"/>
        <dbReference type="ChEBI" id="CHEBI:30089"/>
        <dbReference type="ChEBI" id="CHEBI:30909"/>
        <dbReference type="ChEBI" id="CHEBI:36707"/>
        <dbReference type="EC" id="3.1.1.47"/>
    </reaction>
</comment>
<evidence type="ECO:0000256" key="3">
    <source>
        <dbReference type="ARBA" id="ARBA00023098"/>
    </source>
</evidence>
<keyword evidence="6" id="KW-0472">Membrane</keyword>
<dbReference type="EMBL" id="CP090163">
    <property type="protein sequence ID" value="UJO10980.1"/>
    <property type="molecule type" value="Genomic_DNA"/>
</dbReference>
<reference evidence="7" key="2">
    <citation type="journal article" date="2022" name="Microb. Genom.">
        <title>A chromosome-scale genome assembly of the tomato pathogen Cladosporium fulvum reveals a compartmentalized genome architecture and the presence of a dispensable chromosome.</title>
        <authorList>
            <person name="Zaccaron A.Z."/>
            <person name="Chen L.H."/>
            <person name="Samaras A."/>
            <person name="Stergiopoulos I."/>
        </authorList>
    </citation>
    <scope>NUCLEOTIDE SEQUENCE</scope>
    <source>
        <strain evidence="7">Race5_Kim</strain>
    </source>
</reference>
<keyword evidence="6" id="KW-1133">Transmembrane helix</keyword>
<feature type="active site" description="Charge relay system" evidence="5">
    <location>
        <position position="343"/>
    </location>
</feature>
<dbReference type="SUPFAM" id="SSF53474">
    <property type="entry name" value="alpha/beta-Hydrolases"/>
    <property type="match status" value="1"/>
</dbReference>
<feature type="active site" description="Nucleophile" evidence="5">
    <location>
        <position position="316"/>
    </location>
</feature>
<keyword evidence="3 4" id="KW-0443">Lipid metabolism</keyword>
<organism evidence="7 8">
    <name type="scientific">Passalora fulva</name>
    <name type="common">Tomato leaf mold</name>
    <name type="synonym">Cladosporium fulvum</name>
    <dbReference type="NCBI Taxonomy" id="5499"/>
    <lineage>
        <taxon>Eukaryota</taxon>
        <taxon>Fungi</taxon>
        <taxon>Dikarya</taxon>
        <taxon>Ascomycota</taxon>
        <taxon>Pezizomycotina</taxon>
        <taxon>Dothideomycetes</taxon>
        <taxon>Dothideomycetidae</taxon>
        <taxon>Mycosphaerellales</taxon>
        <taxon>Mycosphaerellaceae</taxon>
        <taxon>Fulvia</taxon>
    </lineage>
</organism>
<comment type="similarity">
    <text evidence="4">Belongs to the serine esterase family.</text>
</comment>
<dbReference type="RefSeq" id="XP_047755346.1">
    <property type="nucleotide sequence ID" value="XM_047900876.1"/>
</dbReference>
<evidence type="ECO:0000256" key="5">
    <source>
        <dbReference type="PIRSR" id="PIRSR018169-1"/>
    </source>
</evidence>
<dbReference type="GO" id="GO:0016042">
    <property type="term" value="P:lipid catabolic process"/>
    <property type="evidence" value="ECO:0007669"/>
    <property type="project" value="UniProtKB-KW"/>
</dbReference>
<dbReference type="PANTHER" id="PTHR10272">
    <property type="entry name" value="PLATELET-ACTIVATING FACTOR ACETYLHYDROLASE"/>
    <property type="match status" value="1"/>
</dbReference>
<sequence>MTLLPSACRPRSIKGTLKYAACSLVAFYLFYCLILDMPFLSSKLPNYSGSFDVGVVDIEAPCEKRRIADAVLKDTGAPVFELETVLFSLYYPSVKDAFSRVQHHPWVSKPLGLTGEGYARFAKINNFLTNNVFTFGLWMLAGSTIIPANVDVPLHGTAKPYHAYQAPYLDYDQEHPLDDYGLPKFPIIVFSHGMASSRNSYTQYCGELASRGYIVAAIEHRDGSGPGTVIMNGTQSRTFFHVSPEMLDPVPEIADFKTMQLDMRQAEVEETVRILRAINDGRGAEVYKSNARMEGQDLAEFKSRLMMDRVVIGGHSYGATLALQTLRGGPSEKLPFVGAIILDPGKQSGPLNDDINVPVLIVHSQSWSARHTIFQGRPHFQVVKDLVRKVIDEKKKFAWFVTAKGTTHPSVTDAPLIEPFLLAWTTGSTIDARQGVLQYVKISRQFMHFLDDEHRQSILKEEITHPEYDDEPARSFNPVVEKYWQIHMAPAAYCPAPRYCGLDDPDDMDKE</sequence>
<keyword evidence="8" id="KW-1185">Reference proteome</keyword>
<evidence type="ECO:0000313" key="7">
    <source>
        <dbReference type="EMBL" id="UJO10980.1"/>
    </source>
</evidence>
<evidence type="ECO:0000256" key="2">
    <source>
        <dbReference type="ARBA" id="ARBA00022963"/>
    </source>
</evidence>
<dbReference type="KEGG" id="ffu:CLAFUR5_01728"/>
<dbReference type="EC" id="3.1.1.47" evidence="4"/>
<evidence type="ECO:0000256" key="1">
    <source>
        <dbReference type="ARBA" id="ARBA00022801"/>
    </source>
</evidence>
<dbReference type="PANTHER" id="PTHR10272:SF11">
    <property type="entry name" value="PHOSPHOLIPASE-RELATED"/>
    <property type="match status" value="1"/>
</dbReference>
<evidence type="ECO:0000313" key="8">
    <source>
        <dbReference type="Proteomes" id="UP000756132"/>
    </source>
</evidence>
<dbReference type="InterPro" id="IPR029058">
    <property type="entry name" value="AB_hydrolase_fold"/>
</dbReference>